<feature type="transmembrane region" description="Helical" evidence="1">
    <location>
        <begin position="16"/>
        <end position="41"/>
    </location>
</feature>
<gene>
    <name evidence="2" type="ORF">FOZ63_021630</name>
</gene>
<comment type="caution">
    <text evidence="2">The sequence shown here is derived from an EMBL/GenBank/DDBJ whole genome shotgun (WGS) entry which is preliminary data.</text>
</comment>
<keyword evidence="1" id="KW-0472">Membrane</keyword>
<organism evidence="2 3">
    <name type="scientific">Perkinsus olseni</name>
    <name type="common">Perkinsus atlanticus</name>
    <dbReference type="NCBI Taxonomy" id="32597"/>
    <lineage>
        <taxon>Eukaryota</taxon>
        <taxon>Sar</taxon>
        <taxon>Alveolata</taxon>
        <taxon>Perkinsozoa</taxon>
        <taxon>Perkinsea</taxon>
        <taxon>Perkinsida</taxon>
        <taxon>Perkinsidae</taxon>
        <taxon>Perkinsus</taxon>
    </lineage>
</organism>
<sequence length="140" mass="14897">AWRKALTRHASGVVLWYLPFLHCLCAAAAAAGAAGMGYLAILSQWAEAWQLLCFSIRSPILGGAISSNLRFMCDFDSCLAEVDLLGGASSGAAVGLMDLKAVETTRELDDYNKQSFGGWARAGAEAPVLTGRFDCQYTAQ</sequence>
<evidence type="ECO:0000313" key="3">
    <source>
        <dbReference type="Proteomes" id="UP000553632"/>
    </source>
</evidence>
<dbReference type="EMBL" id="JABANO010011703">
    <property type="protein sequence ID" value="KAF4743039.1"/>
    <property type="molecule type" value="Genomic_DNA"/>
</dbReference>
<dbReference type="AlphaFoldDB" id="A0A7J6TCN7"/>
<evidence type="ECO:0000313" key="2">
    <source>
        <dbReference type="EMBL" id="KAF4743039.1"/>
    </source>
</evidence>
<feature type="non-terminal residue" evidence="2">
    <location>
        <position position="1"/>
    </location>
</feature>
<proteinExistence type="predicted"/>
<feature type="non-terminal residue" evidence="2">
    <location>
        <position position="140"/>
    </location>
</feature>
<keyword evidence="3" id="KW-1185">Reference proteome</keyword>
<name>A0A7J6TCN7_PEROL</name>
<dbReference type="Proteomes" id="UP000553632">
    <property type="component" value="Unassembled WGS sequence"/>
</dbReference>
<protein>
    <submittedName>
        <fullName evidence="2">Uncharacterized protein</fullName>
    </submittedName>
</protein>
<reference evidence="2 3" key="1">
    <citation type="submission" date="2020-04" db="EMBL/GenBank/DDBJ databases">
        <title>Perkinsus olseni comparative genomics.</title>
        <authorList>
            <person name="Bogema D.R."/>
        </authorList>
    </citation>
    <scope>NUCLEOTIDE SEQUENCE [LARGE SCALE GENOMIC DNA]</scope>
    <source>
        <strain evidence="2 3">ATCC PRA-207</strain>
    </source>
</reference>
<keyword evidence="1" id="KW-0812">Transmembrane</keyword>
<accession>A0A7J6TCN7</accession>
<evidence type="ECO:0000256" key="1">
    <source>
        <dbReference type="SAM" id="Phobius"/>
    </source>
</evidence>
<keyword evidence="1" id="KW-1133">Transmembrane helix</keyword>